<reference evidence="1" key="1">
    <citation type="journal article" date="2011" name="PLoS ONE">
        <title>Ralstonia syzygii, the Blood Disease Bacterium and some Asian R. solanacearum strains form a single genomic species despite divergent lifestyles.</title>
        <authorList>
            <person name="Remenant B."/>
            <person name="de Cambiaire J.C."/>
            <person name="Cellier G."/>
            <person name="Jacobs J.M."/>
            <person name="Mangenot S."/>
            <person name="Barbe V."/>
            <person name="Lajus A."/>
            <person name="Vallenet D."/>
            <person name="Medigue C."/>
            <person name="Fegan M."/>
            <person name="Allen C."/>
            <person name="Prior P."/>
        </authorList>
    </citation>
    <scope>NUCLEOTIDE SEQUENCE</scope>
    <source>
        <strain evidence="1">R24</strain>
    </source>
</reference>
<proteinExistence type="predicted"/>
<dbReference type="InterPro" id="IPR026337">
    <property type="entry name" value="AKG_HExxH"/>
</dbReference>
<dbReference type="RefSeq" id="WP_231649817.1">
    <property type="nucleotide sequence ID" value="NZ_CP115945.1"/>
</dbReference>
<dbReference type="NCBIfam" id="TIGR04267">
    <property type="entry name" value="mod_HExxH"/>
    <property type="match status" value="1"/>
</dbReference>
<dbReference type="EMBL" id="FR854092">
    <property type="protein sequence ID" value="CCA87073.1"/>
    <property type="molecule type" value="Genomic_DNA"/>
</dbReference>
<reference evidence="1" key="2">
    <citation type="submission" date="2011-04" db="EMBL/GenBank/DDBJ databases">
        <authorList>
            <person name="Genoscope - CEA"/>
        </authorList>
    </citation>
    <scope>NUCLEOTIDE SEQUENCE</scope>
    <source>
        <strain evidence="1">R24</strain>
    </source>
</reference>
<evidence type="ECO:0000313" key="1">
    <source>
        <dbReference type="EMBL" id="CCA87073.1"/>
    </source>
</evidence>
<protein>
    <submittedName>
        <fullName evidence="1">Hypothethical protein</fullName>
    </submittedName>
</protein>
<accession>G3ABZ9</accession>
<dbReference type="AlphaFoldDB" id="G3ABZ9"/>
<gene>
    <name evidence="1" type="ORF">RALSY_mp30389</name>
</gene>
<name>G3ABZ9_9RALS</name>
<sequence length="399" mass="44305">MTNGSNALLWTRQFSLPDAQSNERIFDTVMNAHGMAVAKWLLDLHGDTIAAATEGLLDYLHAWIADPGPSDTAWDIAFGRVHLAMKEGHLPDPVGAAVRLGLRIARSGRRGRWSAPMIASPVQFDEMLVERVRDVEVNNAPGAAARVTLGLADGTSRMLERNVHDGRWQGEGAERLESVGRHRTIQLLHRRALPPEDCRGDIFKECQPVTHITREAAQSFHDGFEVLEQNAPQYVPWIERVLKGIVVCPQQETYRLVSGSWEDVPGFAHMSSPHGGIDIAEVLVHECAHQYFYMLQRVGPVDDASDAQLYWSPPIRKKRPLSRILMAYHALANVQLLYDAVANNPANSSQSIQYVKVNEPALQAAIQALEEPLRGNSALTELGRGLYEPLAERMAMLEV</sequence>
<organism evidence="1">
    <name type="scientific">Ralstonia syzygii R24</name>
    <dbReference type="NCBI Taxonomy" id="907261"/>
    <lineage>
        <taxon>Bacteria</taxon>
        <taxon>Pseudomonadati</taxon>
        <taxon>Pseudomonadota</taxon>
        <taxon>Betaproteobacteria</taxon>
        <taxon>Burkholderiales</taxon>
        <taxon>Burkholderiaceae</taxon>
        <taxon>Ralstonia</taxon>
        <taxon>Ralstonia solanacearum species complex</taxon>
    </lineage>
</organism>